<dbReference type="AlphaFoldDB" id="A0AAV4GC14"/>
<sequence>MVQLVTVPSSLAPRSCSMRSGHNPAHRLDCRVKPGDGSRRVSNPRETRFAEEGQLRELGAGYTLFSSGRVKEDRRKAVVGFAVKNALFKKPSVCEELADSLDEKSKHIEITGNTEETWSRFRDTVYAAAGESLGPNKRKHQDWFDENNEEIIRMLEEKNRLFRAYFNDKSPSRKAALDNISNTVQRKLRENAVCLA</sequence>
<evidence type="ECO:0000256" key="1">
    <source>
        <dbReference type="SAM" id="MobiDB-lite"/>
    </source>
</evidence>
<feature type="compositionally biased region" description="Basic and acidic residues" evidence="1">
    <location>
        <begin position="26"/>
        <end position="47"/>
    </location>
</feature>
<protein>
    <submittedName>
        <fullName evidence="2">Uncharacterized protein</fullName>
    </submittedName>
</protein>
<dbReference type="Proteomes" id="UP000762676">
    <property type="component" value="Unassembled WGS sequence"/>
</dbReference>
<gene>
    <name evidence="2" type="ORF">ElyMa_004107000</name>
</gene>
<reference evidence="2 3" key="1">
    <citation type="journal article" date="2021" name="Elife">
        <title>Chloroplast acquisition without the gene transfer in kleptoplastic sea slugs, Plakobranchus ocellatus.</title>
        <authorList>
            <person name="Maeda T."/>
            <person name="Takahashi S."/>
            <person name="Yoshida T."/>
            <person name="Shimamura S."/>
            <person name="Takaki Y."/>
            <person name="Nagai Y."/>
            <person name="Toyoda A."/>
            <person name="Suzuki Y."/>
            <person name="Arimoto A."/>
            <person name="Ishii H."/>
            <person name="Satoh N."/>
            <person name="Nishiyama T."/>
            <person name="Hasebe M."/>
            <person name="Maruyama T."/>
            <person name="Minagawa J."/>
            <person name="Obokata J."/>
            <person name="Shigenobu S."/>
        </authorList>
    </citation>
    <scope>NUCLEOTIDE SEQUENCE [LARGE SCALE GENOMIC DNA]</scope>
</reference>
<dbReference type="EMBL" id="BMAT01008342">
    <property type="protein sequence ID" value="GFR82751.1"/>
    <property type="molecule type" value="Genomic_DNA"/>
</dbReference>
<evidence type="ECO:0000313" key="2">
    <source>
        <dbReference type="EMBL" id="GFR82751.1"/>
    </source>
</evidence>
<comment type="caution">
    <text evidence="2">The sequence shown here is derived from an EMBL/GenBank/DDBJ whole genome shotgun (WGS) entry which is preliminary data.</text>
</comment>
<proteinExistence type="predicted"/>
<accession>A0AAV4GC14</accession>
<feature type="region of interest" description="Disordered" evidence="1">
    <location>
        <begin position="15"/>
        <end position="47"/>
    </location>
</feature>
<organism evidence="2 3">
    <name type="scientific">Elysia marginata</name>
    <dbReference type="NCBI Taxonomy" id="1093978"/>
    <lineage>
        <taxon>Eukaryota</taxon>
        <taxon>Metazoa</taxon>
        <taxon>Spiralia</taxon>
        <taxon>Lophotrochozoa</taxon>
        <taxon>Mollusca</taxon>
        <taxon>Gastropoda</taxon>
        <taxon>Heterobranchia</taxon>
        <taxon>Euthyneura</taxon>
        <taxon>Panpulmonata</taxon>
        <taxon>Sacoglossa</taxon>
        <taxon>Placobranchoidea</taxon>
        <taxon>Plakobranchidae</taxon>
        <taxon>Elysia</taxon>
    </lineage>
</organism>
<evidence type="ECO:0000313" key="3">
    <source>
        <dbReference type="Proteomes" id="UP000762676"/>
    </source>
</evidence>
<keyword evidence="3" id="KW-1185">Reference proteome</keyword>
<name>A0AAV4GC14_9GAST</name>